<evidence type="ECO:0000256" key="3">
    <source>
        <dbReference type="ARBA" id="ARBA00022630"/>
    </source>
</evidence>
<feature type="domain" description="FAD/NAD(P)-binding" evidence="6">
    <location>
        <begin position="24"/>
        <end position="281"/>
    </location>
</feature>
<evidence type="ECO:0000256" key="5">
    <source>
        <dbReference type="ARBA" id="ARBA00023002"/>
    </source>
</evidence>
<protein>
    <submittedName>
        <fullName evidence="7">Pyridine nucleotide-disulfide oxidoreductase</fullName>
    </submittedName>
</protein>
<dbReference type="PANTHER" id="PTHR42913:SF3">
    <property type="entry name" value="64 KDA MITOCHONDRIAL NADH DEHYDROGENASE (EUROFUNG)"/>
    <property type="match status" value="1"/>
</dbReference>
<dbReference type="EMBL" id="BMZI01000007">
    <property type="protein sequence ID" value="GHB29578.1"/>
    <property type="molecule type" value="Genomic_DNA"/>
</dbReference>
<keyword evidence="3" id="KW-0285">Flavoprotein</keyword>
<comment type="caution">
    <text evidence="7">The sequence shown here is derived from an EMBL/GenBank/DDBJ whole genome shotgun (WGS) entry which is preliminary data.</text>
</comment>
<evidence type="ECO:0000313" key="8">
    <source>
        <dbReference type="Proteomes" id="UP000646745"/>
    </source>
</evidence>
<reference evidence="8" key="1">
    <citation type="journal article" date="2019" name="Int. J. Syst. Evol. Microbiol.">
        <title>The Global Catalogue of Microorganisms (GCM) 10K type strain sequencing project: providing services to taxonomists for standard genome sequencing and annotation.</title>
        <authorList>
            <consortium name="The Broad Institute Genomics Platform"/>
            <consortium name="The Broad Institute Genome Sequencing Center for Infectious Disease"/>
            <person name="Wu L."/>
            <person name="Ma J."/>
        </authorList>
    </citation>
    <scope>NUCLEOTIDE SEQUENCE [LARGE SCALE GENOMIC DNA]</scope>
    <source>
        <strain evidence="8">KCTC 32998</strain>
    </source>
</reference>
<dbReference type="Proteomes" id="UP000646745">
    <property type="component" value="Unassembled WGS sequence"/>
</dbReference>
<dbReference type="Gene3D" id="3.50.50.100">
    <property type="match status" value="1"/>
</dbReference>
<dbReference type="RefSeq" id="WP_189445577.1">
    <property type="nucleotide sequence ID" value="NZ_BMZI01000007.1"/>
</dbReference>
<evidence type="ECO:0000313" key="7">
    <source>
        <dbReference type="EMBL" id="GHB29578.1"/>
    </source>
</evidence>
<sequence>MSDATRQLVLVGNGDIHLRLAARAERLAQHGISVTLVTPEDFAFADWLGGMLGGEWQLDDVILPASRIADHGGVHCDAEVCEIDRGRRRVTLADRRTLSYDWLSIDLPSTLDERCLPGLHAAPGTYTAAAGDLWRLRQRLESQLASANESLPSVAVIGSGPNGIELAANLLALGERYGRELPVTLIGNERRPLPGACRRANRWLMQRLISRGLRLEMVATATRFEAGQLILDDGTPVDAELVLIADPPSASPALARLGLVDDAERGMIDATLRYREDPHLFLPAAALPGQLEPPTTRERAALLFASLEQAAVGSDDKLRYPPRQRWKALNLGDLRDIAWWGSLWCRGRWVRRLKHRRDRREVARYLKGA</sequence>
<dbReference type="InterPro" id="IPR051169">
    <property type="entry name" value="NADH-Q_oxidoreductase"/>
</dbReference>
<dbReference type="InterPro" id="IPR036188">
    <property type="entry name" value="FAD/NAD-bd_sf"/>
</dbReference>
<dbReference type="PANTHER" id="PTHR42913">
    <property type="entry name" value="APOPTOSIS-INDUCING FACTOR 1"/>
    <property type="match status" value="1"/>
</dbReference>
<keyword evidence="4" id="KW-0274">FAD</keyword>
<keyword evidence="8" id="KW-1185">Reference proteome</keyword>
<keyword evidence="5" id="KW-0560">Oxidoreductase</keyword>
<evidence type="ECO:0000259" key="6">
    <source>
        <dbReference type="Pfam" id="PF07992"/>
    </source>
</evidence>
<organism evidence="7 8">
    <name type="scientific">Salinicola rhizosphaerae</name>
    <dbReference type="NCBI Taxonomy" id="1443141"/>
    <lineage>
        <taxon>Bacteria</taxon>
        <taxon>Pseudomonadati</taxon>
        <taxon>Pseudomonadota</taxon>
        <taxon>Gammaproteobacteria</taxon>
        <taxon>Oceanospirillales</taxon>
        <taxon>Halomonadaceae</taxon>
        <taxon>Salinicola</taxon>
    </lineage>
</organism>
<name>A0ABQ3EFW3_9GAMM</name>
<dbReference type="InterPro" id="IPR023753">
    <property type="entry name" value="FAD/NAD-binding_dom"/>
</dbReference>
<comment type="cofactor">
    <cofactor evidence="1">
        <name>FAD</name>
        <dbReference type="ChEBI" id="CHEBI:57692"/>
    </cofactor>
</comment>
<accession>A0ABQ3EFW3</accession>
<dbReference type="SUPFAM" id="SSF51905">
    <property type="entry name" value="FAD/NAD(P)-binding domain"/>
    <property type="match status" value="2"/>
</dbReference>
<evidence type="ECO:0000256" key="4">
    <source>
        <dbReference type="ARBA" id="ARBA00022827"/>
    </source>
</evidence>
<evidence type="ECO:0000256" key="1">
    <source>
        <dbReference type="ARBA" id="ARBA00001974"/>
    </source>
</evidence>
<comment type="similarity">
    <text evidence="2">Belongs to the NADH dehydrogenase family.</text>
</comment>
<gene>
    <name evidence="7" type="ORF">GCM10009038_30350</name>
</gene>
<proteinExistence type="inferred from homology"/>
<evidence type="ECO:0000256" key="2">
    <source>
        <dbReference type="ARBA" id="ARBA00005272"/>
    </source>
</evidence>
<dbReference type="Pfam" id="PF07992">
    <property type="entry name" value="Pyr_redox_2"/>
    <property type="match status" value="1"/>
</dbReference>